<dbReference type="Proteomes" id="UP000234950">
    <property type="component" value="Unassembled WGS sequence"/>
</dbReference>
<dbReference type="GO" id="GO:0006508">
    <property type="term" value="P:proteolysis"/>
    <property type="evidence" value="ECO:0007669"/>
    <property type="project" value="UniProtKB-KW"/>
</dbReference>
<dbReference type="Pfam" id="PF13365">
    <property type="entry name" value="Trypsin_2"/>
    <property type="match status" value="1"/>
</dbReference>
<dbReference type="InterPro" id="IPR001478">
    <property type="entry name" value="PDZ"/>
</dbReference>
<dbReference type="PANTHER" id="PTHR43343:SF3">
    <property type="entry name" value="PROTEASE DO-LIKE 8, CHLOROPLASTIC"/>
    <property type="match status" value="1"/>
</dbReference>
<dbReference type="SUPFAM" id="SSF50156">
    <property type="entry name" value="PDZ domain-like"/>
    <property type="match status" value="1"/>
</dbReference>
<comment type="similarity">
    <text evidence="1">Belongs to the peptidase S1C family.</text>
</comment>
<dbReference type="CDD" id="cd06781">
    <property type="entry name" value="cpPDZ_BsHtra-like"/>
    <property type="match status" value="1"/>
</dbReference>
<evidence type="ECO:0000259" key="6">
    <source>
        <dbReference type="SMART" id="SM00228"/>
    </source>
</evidence>
<dbReference type="InterPro" id="IPR043504">
    <property type="entry name" value="Peptidase_S1_PA_chymotrypsin"/>
</dbReference>
<protein>
    <submittedName>
        <fullName evidence="7">Serine protease</fullName>
    </submittedName>
</protein>
<dbReference type="InterPro" id="IPR051201">
    <property type="entry name" value="Chloro_Bact_Ser_Proteases"/>
</dbReference>
<name>A0A2N5H9M0_9BACI</name>
<reference evidence="7 8" key="1">
    <citation type="submission" date="2017-11" db="EMBL/GenBank/DDBJ databases">
        <title>Comparitive Functional Genomics of Dry Heat Resistant strains isolated from the Viking Spacecraft.</title>
        <authorList>
            <person name="Seuylemezian A."/>
            <person name="Cooper K."/>
            <person name="Vaishampayan P."/>
        </authorList>
    </citation>
    <scope>NUCLEOTIDE SEQUENCE [LARGE SCALE GENOMIC DNA]</scope>
    <source>
        <strain evidence="7 8">V32-6</strain>
    </source>
</reference>
<dbReference type="Gene3D" id="2.30.42.10">
    <property type="match status" value="1"/>
</dbReference>
<feature type="transmembrane region" description="Helical" evidence="5">
    <location>
        <begin position="21"/>
        <end position="41"/>
    </location>
</feature>
<proteinExistence type="inferred from homology"/>
<dbReference type="Gene3D" id="2.40.10.10">
    <property type="entry name" value="Trypsin-like serine proteases"/>
    <property type="match status" value="2"/>
</dbReference>
<keyword evidence="3" id="KW-0378">Hydrolase</keyword>
<dbReference type="SMART" id="SM00228">
    <property type="entry name" value="PDZ"/>
    <property type="match status" value="1"/>
</dbReference>
<evidence type="ECO:0000256" key="2">
    <source>
        <dbReference type="ARBA" id="ARBA00022670"/>
    </source>
</evidence>
<evidence type="ECO:0000313" key="7">
    <source>
        <dbReference type="EMBL" id="PLS02218.1"/>
    </source>
</evidence>
<dbReference type="AlphaFoldDB" id="A0A2N5H9M0"/>
<keyword evidence="5" id="KW-0472">Membrane</keyword>
<dbReference type="OrthoDB" id="9758917at2"/>
<accession>A0A2N5H9M0</accession>
<evidence type="ECO:0000256" key="4">
    <source>
        <dbReference type="ARBA" id="ARBA00022825"/>
    </source>
</evidence>
<gene>
    <name evidence="7" type="ORF">CVD27_20975</name>
</gene>
<organism evidence="7 8">
    <name type="scientific">Neobacillus cucumis</name>
    <dbReference type="NCBI Taxonomy" id="1740721"/>
    <lineage>
        <taxon>Bacteria</taxon>
        <taxon>Bacillati</taxon>
        <taxon>Bacillota</taxon>
        <taxon>Bacilli</taxon>
        <taxon>Bacillales</taxon>
        <taxon>Bacillaceae</taxon>
        <taxon>Neobacillus</taxon>
    </lineage>
</organism>
<dbReference type="PANTHER" id="PTHR43343">
    <property type="entry name" value="PEPTIDASE S12"/>
    <property type="match status" value="1"/>
</dbReference>
<dbReference type="InterPro" id="IPR001940">
    <property type="entry name" value="Peptidase_S1C"/>
</dbReference>
<evidence type="ECO:0000313" key="8">
    <source>
        <dbReference type="Proteomes" id="UP000234950"/>
    </source>
</evidence>
<keyword evidence="2 7" id="KW-0645">Protease</keyword>
<keyword evidence="5" id="KW-0812">Transmembrane</keyword>
<feature type="domain" description="PDZ" evidence="6">
    <location>
        <begin position="309"/>
        <end position="398"/>
    </location>
</feature>
<sequence length="413" mass="44530">MGYYDDHTQGRYREQRGKKGSVFLASLAGAIIGALIVIFAIPTLSKQGILPYKLATDQNQAVETTNNKKNNEKNVVEKVSYDVSTNTTKAVEKTGEAVVGINNIQSSSFWSDKGDSSEEAAGTGSGVIYKKVDNKAYVVTNHHVVEGATRLEVSLDDGTKIAAKLLGSDVWTDLAVLEIDASKIKTVATFGNSDNLKMGEPVIAIGNPLGATFSGSVTQGIISGLKRTIPVDINEDGVIDWQSEVLQTDAAINPGNSGGALINMAGQVIGINSMKISQEAVEGIGLSIPINSAIPIIDDLEKFGTVKRPYMGVDLKSVDEIPAYYQEEALKLPRDVNYGVALRQVVPNSPASRAGLQELDVIVEMDGEKITNVIDLRKHLYQKKKVGDQLKVKYYREGKLKETTLTLTGEKLE</sequence>
<evidence type="ECO:0000256" key="1">
    <source>
        <dbReference type="ARBA" id="ARBA00010541"/>
    </source>
</evidence>
<dbReference type="Pfam" id="PF13180">
    <property type="entry name" value="PDZ_2"/>
    <property type="match status" value="1"/>
</dbReference>
<keyword evidence="8" id="KW-1185">Reference proteome</keyword>
<keyword evidence="5" id="KW-1133">Transmembrane helix</keyword>
<dbReference type="InterPro" id="IPR036034">
    <property type="entry name" value="PDZ_sf"/>
</dbReference>
<dbReference type="GO" id="GO:0004252">
    <property type="term" value="F:serine-type endopeptidase activity"/>
    <property type="evidence" value="ECO:0007669"/>
    <property type="project" value="InterPro"/>
</dbReference>
<dbReference type="InterPro" id="IPR009003">
    <property type="entry name" value="Peptidase_S1_PA"/>
</dbReference>
<dbReference type="EMBL" id="PGVE01000078">
    <property type="protein sequence ID" value="PLS02218.1"/>
    <property type="molecule type" value="Genomic_DNA"/>
</dbReference>
<dbReference type="SUPFAM" id="SSF50494">
    <property type="entry name" value="Trypsin-like serine proteases"/>
    <property type="match status" value="1"/>
</dbReference>
<comment type="caution">
    <text evidence="7">The sequence shown here is derived from an EMBL/GenBank/DDBJ whole genome shotgun (WGS) entry which is preliminary data.</text>
</comment>
<dbReference type="PRINTS" id="PR00834">
    <property type="entry name" value="PROTEASES2C"/>
</dbReference>
<keyword evidence="4" id="KW-0720">Serine protease</keyword>
<evidence type="ECO:0000256" key="5">
    <source>
        <dbReference type="SAM" id="Phobius"/>
    </source>
</evidence>
<dbReference type="RefSeq" id="WP_101650124.1">
    <property type="nucleotide sequence ID" value="NZ_PGVE01000078.1"/>
</dbReference>
<evidence type="ECO:0000256" key="3">
    <source>
        <dbReference type="ARBA" id="ARBA00022801"/>
    </source>
</evidence>